<comment type="similarity">
    <text evidence="1">Belongs to the RPAP1 family.</text>
</comment>
<gene>
    <name evidence="5" type="ORF">H4R34_004168</name>
</gene>
<feature type="compositionally biased region" description="Low complexity" evidence="2">
    <location>
        <begin position="293"/>
        <end position="309"/>
    </location>
</feature>
<dbReference type="Pfam" id="PF08620">
    <property type="entry name" value="RPAP1_C"/>
    <property type="match status" value="1"/>
</dbReference>
<dbReference type="InterPro" id="IPR013929">
    <property type="entry name" value="RPAP1_C"/>
</dbReference>
<keyword evidence="6" id="KW-1185">Reference proteome</keyword>
<dbReference type="PANTHER" id="PTHR21483">
    <property type="entry name" value="RNA POLYMERASE II-ASSOCIATED PROTEIN 1"/>
    <property type="match status" value="1"/>
</dbReference>
<feature type="compositionally biased region" description="Low complexity" evidence="2">
    <location>
        <begin position="347"/>
        <end position="359"/>
    </location>
</feature>
<feature type="domain" description="RPAP1 C-terminal" evidence="3">
    <location>
        <begin position="391"/>
        <end position="456"/>
    </location>
</feature>
<dbReference type="InterPro" id="IPR013930">
    <property type="entry name" value="RPAP1_N"/>
</dbReference>
<dbReference type="Proteomes" id="UP001151582">
    <property type="component" value="Unassembled WGS sequence"/>
</dbReference>
<feature type="region of interest" description="Disordered" evidence="2">
    <location>
        <begin position="141"/>
        <end position="199"/>
    </location>
</feature>
<accession>A0A9W8B5G5</accession>
<sequence>MPNIERIRDLREERPKNEEELTQWQERFLKDQRPPAARVVAFSTHRSTIKQTDAAYRQAAPGVNRTPIRVLTEGRSNGPDGDGDQGDEVREFLMTPLKAALVADHIPTEAKIFPAMETPADTTNAAPLPTTSQFGRDVISRPISSTKSPTPASSTAPARSDKPGKKKSLFAQRREQQSNQHPSRDPMPAMSGVTPKAPLSTFSQDLATALDKPSIDTMDHTQMHAQNMHTLAAMSADEIYEAQAEIHKMLSSDTLDYLLQKNTKPSEPTSTSTAAPLTLPLASTIPPPATTNASEEAPPDASHSAPPDDGVTFFNHLKTEYFSNVPTEHEKMEWMGVPNPGHRQTTDEPATALPTATATVSSHASNDLPASPPQPVPRTITSPVAQVPDSQWRFDFRGLVVPPKSDLPVHLGLHHHGHDPEEAGYTLIELLHLTQSAFPAQRVIPLRTLGRILARCREAIFNSPEVPALDHNENTQQAAIPEDESAPKEDPLPRHRPYTTDMAAELLQRLKEAQFPQCLMNILSGSHRTSVLSTLDTIALWLVTTPSGAISNPNSTTTDPPPTRPSAEDRLAPRAVYQTFAEWGLVPRLVELLGPESPVVLAPLSRIQALTTLETMLRHCPDGQSHMTSSADALQRLLQPLVSGPPSVVQGKCVDTTVARQTSLVAQRLLDIIQELKSAPSPPE</sequence>
<evidence type="ECO:0000313" key="5">
    <source>
        <dbReference type="EMBL" id="KAJ1975895.1"/>
    </source>
</evidence>
<evidence type="ECO:0000256" key="2">
    <source>
        <dbReference type="SAM" id="MobiDB-lite"/>
    </source>
</evidence>
<reference evidence="5" key="1">
    <citation type="submission" date="2022-07" db="EMBL/GenBank/DDBJ databases">
        <title>Phylogenomic reconstructions and comparative analyses of Kickxellomycotina fungi.</title>
        <authorList>
            <person name="Reynolds N.K."/>
            <person name="Stajich J.E."/>
            <person name="Barry K."/>
            <person name="Grigoriev I.V."/>
            <person name="Crous P."/>
            <person name="Smith M.E."/>
        </authorList>
    </citation>
    <scope>NUCLEOTIDE SEQUENCE</scope>
    <source>
        <strain evidence="5">RSA 567</strain>
    </source>
</reference>
<feature type="compositionally biased region" description="Polar residues" evidence="2">
    <location>
        <begin position="262"/>
        <end position="275"/>
    </location>
</feature>
<feature type="region of interest" description="Disordered" evidence="2">
    <location>
        <begin position="340"/>
        <end position="375"/>
    </location>
</feature>
<name>A0A9W8B5G5_9FUNG</name>
<dbReference type="Pfam" id="PF08621">
    <property type="entry name" value="RPAP1_N"/>
    <property type="match status" value="1"/>
</dbReference>
<protein>
    <submittedName>
        <fullName evidence="5">Uncharacterized protein</fullName>
    </submittedName>
</protein>
<dbReference type="EMBL" id="JANBQB010000482">
    <property type="protein sequence ID" value="KAJ1975895.1"/>
    <property type="molecule type" value="Genomic_DNA"/>
</dbReference>
<evidence type="ECO:0000259" key="4">
    <source>
        <dbReference type="Pfam" id="PF08621"/>
    </source>
</evidence>
<evidence type="ECO:0000259" key="3">
    <source>
        <dbReference type="Pfam" id="PF08620"/>
    </source>
</evidence>
<feature type="region of interest" description="Disordered" evidence="2">
    <location>
        <begin position="549"/>
        <end position="570"/>
    </location>
</feature>
<comment type="caution">
    <text evidence="5">The sequence shown here is derived from an EMBL/GenBank/DDBJ whole genome shotgun (WGS) entry which is preliminary data.</text>
</comment>
<feature type="domain" description="RPAP1 N-terminal" evidence="4">
    <location>
        <begin position="223"/>
        <end position="263"/>
    </location>
</feature>
<dbReference type="OrthoDB" id="348201at2759"/>
<dbReference type="PANTHER" id="PTHR21483:SF18">
    <property type="entry name" value="RNA POLYMERASE II-ASSOCIATED PROTEIN 1"/>
    <property type="match status" value="1"/>
</dbReference>
<feature type="region of interest" description="Disordered" evidence="2">
    <location>
        <begin position="262"/>
        <end position="309"/>
    </location>
</feature>
<evidence type="ECO:0000256" key="1">
    <source>
        <dbReference type="ARBA" id="ARBA00009953"/>
    </source>
</evidence>
<dbReference type="GO" id="GO:0006366">
    <property type="term" value="P:transcription by RNA polymerase II"/>
    <property type="evidence" value="ECO:0007669"/>
    <property type="project" value="InterPro"/>
</dbReference>
<organism evidence="5 6">
    <name type="scientific">Dimargaris verticillata</name>
    <dbReference type="NCBI Taxonomy" id="2761393"/>
    <lineage>
        <taxon>Eukaryota</taxon>
        <taxon>Fungi</taxon>
        <taxon>Fungi incertae sedis</taxon>
        <taxon>Zoopagomycota</taxon>
        <taxon>Kickxellomycotina</taxon>
        <taxon>Dimargaritomycetes</taxon>
        <taxon>Dimargaritales</taxon>
        <taxon>Dimargaritaceae</taxon>
        <taxon>Dimargaris</taxon>
    </lineage>
</organism>
<dbReference type="InterPro" id="IPR039913">
    <property type="entry name" value="RPAP1/Rba50"/>
</dbReference>
<proteinExistence type="inferred from homology"/>
<evidence type="ECO:0000313" key="6">
    <source>
        <dbReference type="Proteomes" id="UP001151582"/>
    </source>
</evidence>
<feature type="compositionally biased region" description="Low complexity" evidence="2">
    <location>
        <begin position="144"/>
        <end position="158"/>
    </location>
</feature>
<dbReference type="AlphaFoldDB" id="A0A9W8B5G5"/>